<evidence type="ECO:0000256" key="3">
    <source>
        <dbReference type="RuleBase" id="RU000363"/>
    </source>
</evidence>
<evidence type="ECO:0000256" key="2">
    <source>
        <dbReference type="ARBA" id="ARBA00023002"/>
    </source>
</evidence>
<dbReference type="SUPFAM" id="SSF51735">
    <property type="entry name" value="NAD(P)-binding Rossmann-fold domains"/>
    <property type="match status" value="1"/>
</dbReference>
<evidence type="ECO:0000313" key="4">
    <source>
        <dbReference type="EMBL" id="GLR53521.1"/>
    </source>
</evidence>
<organism evidence="4 5">
    <name type="scientific">Shinella yambaruensis</name>
    <dbReference type="NCBI Taxonomy" id="415996"/>
    <lineage>
        <taxon>Bacteria</taxon>
        <taxon>Pseudomonadati</taxon>
        <taxon>Pseudomonadota</taxon>
        <taxon>Alphaproteobacteria</taxon>
        <taxon>Hyphomicrobiales</taxon>
        <taxon>Rhizobiaceae</taxon>
        <taxon>Shinella</taxon>
    </lineage>
</organism>
<dbReference type="PANTHER" id="PTHR43669">
    <property type="entry name" value="5-KETO-D-GLUCONATE 5-REDUCTASE"/>
    <property type="match status" value="1"/>
</dbReference>
<proteinExistence type="inferred from homology"/>
<keyword evidence="2" id="KW-0560">Oxidoreductase</keyword>
<dbReference type="PRINTS" id="PR00080">
    <property type="entry name" value="SDRFAMILY"/>
</dbReference>
<dbReference type="Proteomes" id="UP001156702">
    <property type="component" value="Unassembled WGS sequence"/>
</dbReference>
<dbReference type="PRINTS" id="PR00081">
    <property type="entry name" value="GDHRDH"/>
</dbReference>
<dbReference type="RefSeq" id="WP_244769718.1">
    <property type="nucleotide sequence ID" value="NZ_BSOP01000039.1"/>
</dbReference>
<sequence length="251" mass="25275">MTIDLAGRTAIVTGARHGLGAATAIALAGAGARVAVCGRRAGDCAAVVQAIEEAGGRALDAALDVADLANVKSRVAEIADRLGGLDVVVNNAATIEPMAPVAALDAEKFDLAMRVNVSGAAAVVTAAWPRLAGHGRIVNLLSGAAVRPLHGWAAYCSGKAALLMLTRAIDAEGKVEGIRCFGIAPGLVDTAMQASIRAAGINEVSSIPQEKLSDPKVAAKAIAWLASGAGDDYAGAMVDVRDTDFMAKVNG</sequence>
<evidence type="ECO:0000256" key="1">
    <source>
        <dbReference type="ARBA" id="ARBA00006484"/>
    </source>
</evidence>
<gene>
    <name evidence="4" type="ORF">GCM10007923_47360</name>
</gene>
<dbReference type="Gene3D" id="3.40.50.720">
    <property type="entry name" value="NAD(P)-binding Rossmann-like Domain"/>
    <property type="match status" value="1"/>
</dbReference>
<dbReference type="InterPro" id="IPR036291">
    <property type="entry name" value="NAD(P)-bd_dom_sf"/>
</dbReference>
<dbReference type="PANTHER" id="PTHR43669:SF3">
    <property type="entry name" value="ALCOHOL DEHYDROGENASE, PUTATIVE (AFU_ORTHOLOGUE AFUA_3G03445)-RELATED"/>
    <property type="match status" value="1"/>
</dbReference>
<comment type="caution">
    <text evidence="4">The sequence shown here is derived from an EMBL/GenBank/DDBJ whole genome shotgun (WGS) entry which is preliminary data.</text>
</comment>
<dbReference type="Pfam" id="PF00106">
    <property type="entry name" value="adh_short"/>
    <property type="match status" value="1"/>
</dbReference>
<dbReference type="EMBL" id="BSOP01000039">
    <property type="protein sequence ID" value="GLR53521.1"/>
    <property type="molecule type" value="Genomic_DNA"/>
</dbReference>
<evidence type="ECO:0000313" key="5">
    <source>
        <dbReference type="Proteomes" id="UP001156702"/>
    </source>
</evidence>
<comment type="similarity">
    <text evidence="1 3">Belongs to the short-chain dehydrogenases/reductases (SDR) family.</text>
</comment>
<dbReference type="CDD" id="cd05233">
    <property type="entry name" value="SDR_c"/>
    <property type="match status" value="1"/>
</dbReference>
<accession>A0ABQ5ZP53</accession>
<name>A0ABQ5ZP53_9HYPH</name>
<dbReference type="InterPro" id="IPR002347">
    <property type="entry name" value="SDR_fam"/>
</dbReference>
<keyword evidence="5" id="KW-1185">Reference proteome</keyword>
<protein>
    <submittedName>
        <fullName evidence="4">Short-chain dehydrogenase</fullName>
    </submittedName>
</protein>
<reference evidence="5" key="1">
    <citation type="journal article" date="2019" name="Int. J. Syst. Evol. Microbiol.">
        <title>The Global Catalogue of Microorganisms (GCM) 10K type strain sequencing project: providing services to taxonomists for standard genome sequencing and annotation.</title>
        <authorList>
            <consortium name="The Broad Institute Genomics Platform"/>
            <consortium name="The Broad Institute Genome Sequencing Center for Infectious Disease"/>
            <person name="Wu L."/>
            <person name="Ma J."/>
        </authorList>
    </citation>
    <scope>NUCLEOTIDE SEQUENCE [LARGE SCALE GENOMIC DNA]</scope>
    <source>
        <strain evidence="5">NBRC 102122</strain>
    </source>
</reference>